<feature type="domain" description="Replication protein A C-terminal" evidence="6">
    <location>
        <begin position="171"/>
        <end position="272"/>
    </location>
</feature>
<evidence type="ECO:0000259" key="6">
    <source>
        <dbReference type="Pfam" id="PF08784"/>
    </source>
</evidence>
<accession>A0A3N4IBI2</accession>
<dbReference type="GO" id="GO:0006260">
    <property type="term" value="P:DNA replication"/>
    <property type="evidence" value="ECO:0007669"/>
    <property type="project" value="UniProtKB-KW"/>
</dbReference>
<comment type="similarity">
    <text evidence="2">Belongs to the replication factor A protein 2 family.</text>
</comment>
<reference evidence="7 8" key="1">
    <citation type="journal article" date="2018" name="Nat. Ecol. Evol.">
        <title>Pezizomycetes genomes reveal the molecular basis of ectomycorrhizal truffle lifestyle.</title>
        <authorList>
            <person name="Murat C."/>
            <person name="Payen T."/>
            <person name="Noel B."/>
            <person name="Kuo A."/>
            <person name="Morin E."/>
            <person name="Chen J."/>
            <person name="Kohler A."/>
            <person name="Krizsan K."/>
            <person name="Balestrini R."/>
            <person name="Da Silva C."/>
            <person name="Montanini B."/>
            <person name="Hainaut M."/>
            <person name="Levati E."/>
            <person name="Barry K.W."/>
            <person name="Belfiori B."/>
            <person name="Cichocki N."/>
            <person name="Clum A."/>
            <person name="Dockter R.B."/>
            <person name="Fauchery L."/>
            <person name="Guy J."/>
            <person name="Iotti M."/>
            <person name="Le Tacon F."/>
            <person name="Lindquist E.A."/>
            <person name="Lipzen A."/>
            <person name="Malagnac F."/>
            <person name="Mello A."/>
            <person name="Molinier V."/>
            <person name="Miyauchi S."/>
            <person name="Poulain J."/>
            <person name="Riccioni C."/>
            <person name="Rubini A."/>
            <person name="Sitrit Y."/>
            <person name="Splivallo R."/>
            <person name="Traeger S."/>
            <person name="Wang M."/>
            <person name="Zifcakova L."/>
            <person name="Wipf D."/>
            <person name="Zambonelli A."/>
            <person name="Paolocci F."/>
            <person name="Nowrousian M."/>
            <person name="Ottonello S."/>
            <person name="Baldrian P."/>
            <person name="Spatafora J.W."/>
            <person name="Henrissat B."/>
            <person name="Nagy L.G."/>
            <person name="Aury J.M."/>
            <person name="Wincker P."/>
            <person name="Grigoriev I.V."/>
            <person name="Bonfante P."/>
            <person name="Martin F.M."/>
        </authorList>
    </citation>
    <scope>NUCLEOTIDE SEQUENCE [LARGE SCALE GENOMIC DNA]</scope>
    <source>
        <strain evidence="7 8">RN42</strain>
    </source>
</reference>
<keyword evidence="8" id="KW-1185">Reference proteome</keyword>
<comment type="subcellular location">
    <subcellularLocation>
        <location evidence="1">Nucleus</location>
    </subcellularLocation>
</comment>
<dbReference type="GO" id="GO:0006289">
    <property type="term" value="P:nucleotide-excision repair"/>
    <property type="evidence" value="ECO:0007669"/>
    <property type="project" value="TreeGrafter"/>
</dbReference>
<dbReference type="PANTHER" id="PTHR13989:SF16">
    <property type="entry name" value="REPLICATION PROTEIN A2"/>
    <property type="match status" value="1"/>
</dbReference>
<dbReference type="InterPro" id="IPR012340">
    <property type="entry name" value="NA-bd_OB-fold"/>
</dbReference>
<name>A0A3N4IBI2_ASCIM</name>
<dbReference type="GO" id="GO:0003697">
    <property type="term" value="F:single-stranded DNA binding"/>
    <property type="evidence" value="ECO:0007669"/>
    <property type="project" value="TreeGrafter"/>
</dbReference>
<evidence type="ECO:0000256" key="2">
    <source>
        <dbReference type="ARBA" id="ARBA00007815"/>
    </source>
</evidence>
<dbReference type="GO" id="GO:0000781">
    <property type="term" value="C:chromosome, telomeric region"/>
    <property type="evidence" value="ECO:0007669"/>
    <property type="project" value="TreeGrafter"/>
</dbReference>
<proteinExistence type="inferred from homology"/>
<dbReference type="SUPFAM" id="SSF46785">
    <property type="entry name" value="Winged helix' DNA-binding domain"/>
    <property type="match status" value="1"/>
</dbReference>
<keyword evidence="4" id="KW-0238">DNA-binding</keyword>
<dbReference type="InterPro" id="IPR036388">
    <property type="entry name" value="WH-like_DNA-bd_sf"/>
</dbReference>
<dbReference type="GO" id="GO:0035861">
    <property type="term" value="C:site of double-strand break"/>
    <property type="evidence" value="ECO:0007669"/>
    <property type="project" value="TreeGrafter"/>
</dbReference>
<evidence type="ECO:0000256" key="3">
    <source>
        <dbReference type="ARBA" id="ARBA00022705"/>
    </source>
</evidence>
<keyword evidence="5" id="KW-0539">Nucleus</keyword>
<dbReference type="STRING" id="1160509.A0A3N4IBI2"/>
<evidence type="ECO:0000313" key="7">
    <source>
        <dbReference type="EMBL" id="RPA82816.1"/>
    </source>
</evidence>
<dbReference type="CDD" id="cd04478">
    <property type="entry name" value="RPA2_DBD_D"/>
    <property type="match status" value="1"/>
</dbReference>
<dbReference type="Gene3D" id="2.40.50.140">
    <property type="entry name" value="Nucleic acid-binding proteins"/>
    <property type="match status" value="1"/>
</dbReference>
<dbReference type="PIRSF" id="PIRSF036949">
    <property type="entry name" value="RPA32"/>
    <property type="match status" value="1"/>
</dbReference>
<dbReference type="InterPro" id="IPR014892">
    <property type="entry name" value="RPA_C"/>
</dbReference>
<sequence>MAYSNYGGNDGGFTTTGAYGGGGGFTSFGGGTQVSGTQGTPGGKTQKSFTLRPVTIKQLNDAEQPIENDFRIDDVEVTHVTFIGQIRNISPQPTNILYKMDDGTGTIEVKQWINPEAEAPKNPELEEGRYARVTGALKPAGGKRFVAGTTLRLVTDMNEINYHFLEAVAVHLHYTRGPVDQFMAGGGARKAVTSGVDVAMGGMGGGGGSGASFAGLSRHAATVLQFIKNENNNEGVAVEQISVRTKLGLSEVLKAKDELVNEGRAFTTVDENHIAPMDYD</sequence>
<evidence type="ECO:0000256" key="4">
    <source>
        <dbReference type="ARBA" id="ARBA00023125"/>
    </source>
</evidence>
<evidence type="ECO:0000313" key="8">
    <source>
        <dbReference type="Proteomes" id="UP000275078"/>
    </source>
</evidence>
<dbReference type="AlphaFoldDB" id="A0A3N4IBI2"/>
<gene>
    <name evidence="7" type="ORF">BJ508DRAFT_224662</name>
</gene>
<dbReference type="PANTHER" id="PTHR13989">
    <property type="entry name" value="REPLICATION PROTEIN A-RELATED"/>
    <property type="match status" value="1"/>
</dbReference>
<evidence type="ECO:0000256" key="5">
    <source>
        <dbReference type="ARBA" id="ARBA00023242"/>
    </source>
</evidence>
<dbReference type="GO" id="GO:0000724">
    <property type="term" value="P:double-strand break repair via homologous recombination"/>
    <property type="evidence" value="ECO:0007669"/>
    <property type="project" value="TreeGrafter"/>
</dbReference>
<organism evidence="7 8">
    <name type="scientific">Ascobolus immersus RN42</name>
    <dbReference type="NCBI Taxonomy" id="1160509"/>
    <lineage>
        <taxon>Eukaryota</taxon>
        <taxon>Fungi</taxon>
        <taxon>Dikarya</taxon>
        <taxon>Ascomycota</taxon>
        <taxon>Pezizomycotina</taxon>
        <taxon>Pezizomycetes</taxon>
        <taxon>Pezizales</taxon>
        <taxon>Ascobolaceae</taxon>
        <taxon>Ascobolus</taxon>
    </lineage>
</organism>
<protein>
    <submittedName>
        <fullName evidence="7">Replication protein A, subunit RPA32</fullName>
    </submittedName>
</protein>
<dbReference type="SUPFAM" id="SSF50249">
    <property type="entry name" value="Nucleic acid-binding proteins"/>
    <property type="match status" value="1"/>
</dbReference>
<keyword evidence="3" id="KW-0235">DNA replication</keyword>
<dbReference type="OrthoDB" id="25571at2759"/>
<dbReference type="GO" id="GO:0005662">
    <property type="term" value="C:DNA replication factor A complex"/>
    <property type="evidence" value="ECO:0007669"/>
    <property type="project" value="TreeGrafter"/>
</dbReference>
<dbReference type="Pfam" id="PF08784">
    <property type="entry name" value="RPA_C"/>
    <property type="match status" value="1"/>
</dbReference>
<dbReference type="InterPro" id="IPR040260">
    <property type="entry name" value="RFA2-like"/>
</dbReference>
<dbReference type="InterPro" id="IPR036390">
    <property type="entry name" value="WH_DNA-bd_sf"/>
</dbReference>
<dbReference type="EMBL" id="ML119669">
    <property type="protein sequence ID" value="RPA82816.1"/>
    <property type="molecule type" value="Genomic_DNA"/>
</dbReference>
<evidence type="ECO:0000256" key="1">
    <source>
        <dbReference type="ARBA" id="ARBA00004123"/>
    </source>
</evidence>
<dbReference type="Proteomes" id="UP000275078">
    <property type="component" value="Unassembled WGS sequence"/>
</dbReference>
<dbReference type="Gene3D" id="1.10.10.10">
    <property type="entry name" value="Winged helix-like DNA-binding domain superfamily/Winged helix DNA-binding domain"/>
    <property type="match status" value="1"/>
</dbReference>
<dbReference type="InterPro" id="IPR014646">
    <property type="entry name" value="Rfa2/RPA32"/>
</dbReference>